<feature type="transmembrane region" description="Helical" evidence="1">
    <location>
        <begin position="40"/>
        <end position="62"/>
    </location>
</feature>
<feature type="transmembrane region" description="Helical" evidence="1">
    <location>
        <begin position="6"/>
        <end position="28"/>
    </location>
</feature>
<keyword evidence="4" id="KW-1185">Reference proteome</keyword>
<dbReference type="PANTHER" id="PTHR36834">
    <property type="entry name" value="MEMBRANE PROTEIN-RELATED"/>
    <property type="match status" value="1"/>
</dbReference>
<dbReference type="RefSeq" id="WP_143913018.1">
    <property type="nucleotide sequence ID" value="NZ_VLNT01000005.1"/>
</dbReference>
<protein>
    <submittedName>
        <fullName evidence="3">VanZ family protein</fullName>
    </submittedName>
</protein>
<proteinExistence type="predicted"/>
<dbReference type="Proteomes" id="UP000316988">
    <property type="component" value="Unassembled WGS sequence"/>
</dbReference>
<dbReference type="EMBL" id="VLNT01000005">
    <property type="protein sequence ID" value="TSD63648.1"/>
    <property type="molecule type" value="Genomic_DNA"/>
</dbReference>
<evidence type="ECO:0000313" key="3">
    <source>
        <dbReference type="EMBL" id="TSD63648.1"/>
    </source>
</evidence>
<dbReference type="AlphaFoldDB" id="A0A554SBC2"/>
<dbReference type="OrthoDB" id="4822551at2"/>
<dbReference type="Pfam" id="PF04892">
    <property type="entry name" value="VanZ"/>
    <property type="match status" value="1"/>
</dbReference>
<keyword evidence="1" id="KW-0472">Membrane</keyword>
<gene>
    <name evidence="3" type="ORF">FNM00_08550</name>
</gene>
<evidence type="ECO:0000256" key="1">
    <source>
        <dbReference type="SAM" id="Phobius"/>
    </source>
</evidence>
<reference evidence="3 4" key="1">
    <citation type="submission" date="2019-07" db="EMBL/GenBank/DDBJ databases">
        <authorList>
            <person name="Zhao L.H."/>
        </authorList>
    </citation>
    <scope>NUCLEOTIDE SEQUENCE [LARGE SCALE GENOMIC DNA]</scope>
    <source>
        <strain evidence="3 4">Co35</strain>
    </source>
</reference>
<feature type="transmembrane region" description="Helical" evidence="1">
    <location>
        <begin position="170"/>
        <end position="192"/>
    </location>
</feature>
<feature type="transmembrane region" description="Helical" evidence="1">
    <location>
        <begin position="327"/>
        <end position="345"/>
    </location>
</feature>
<feature type="transmembrane region" description="Helical" evidence="1">
    <location>
        <begin position="105"/>
        <end position="124"/>
    </location>
</feature>
<dbReference type="InterPro" id="IPR006976">
    <property type="entry name" value="VanZ-like"/>
</dbReference>
<keyword evidence="1" id="KW-0812">Transmembrane</keyword>
<feature type="transmembrane region" description="Helical" evidence="1">
    <location>
        <begin position="256"/>
        <end position="279"/>
    </location>
</feature>
<sequence>MIDAWTWPAYIAILLGLSAFVVLFVPILVIESRRWGQIRLARLIAAALIAVYGVALIAYTLLPFPDADWCATNPVPGRNLTPFAFVDDIRTQTAGESWRATLTSFAFLQVAFNVLLFAPWGAFLRRFYGRGVLLSTASGLVVSALIESIQGTGAFGAFGCAYRVADVDDVITNTAGAFVGALIAPLVLFWLPDPRRAGASRGLPRPVTRRRRLAGMLIDLGLFTLVPIALTVAHRAVVVYLLGEPIPGDDGWTGPFLWTALWLALGIYLPSAIGSGASLGQRAVWLEPTWQGRRHRCGRMLVGFGTYATLSALAMAPPFVGSAQGDVLNAASLLVAVVWLGWMLFDRTARGASFRLTGATVADARGSAPVTSST</sequence>
<organism evidence="3 4">
    <name type="scientific">Aeromicrobium piscarium</name>
    <dbReference type="NCBI Taxonomy" id="2590901"/>
    <lineage>
        <taxon>Bacteria</taxon>
        <taxon>Bacillati</taxon>
        <taxon>Actinomycetota</taxon>
        <taxon>Actinomycetes</taxon>
        <taxon>Propionibacteriales</taxon>
        <taxon>Nocardioidaceae</taxon>
        <taxon>Aeromicrobium</taxon>
    </lineage>
</organism>
<name>A0A554SBC2_9ACTN</name>
<comment type="caution">
    <text evidence="3">The sequence shown here is derived from an EMBL/GenBank/DDBJ whole genome shotgun (WGS) entry which is preliminary data.</text>
</comment>
<feature type="transmembrane region" description="Helical" evidence="1">
    <location>
        <begin position="300"/>
        <end position="321"/>
    </location>
</feature>
<evidence type="ECO:0000259" key="2">
    <source>
        <dbReference type="Pfam" id="PF04892"/>
    </source>
</evidence>
<accession>A0A554SBC2</accession>
<feature type="transmembrane region" description="Helical" evidence="1">
    <location>
        <begin position="213"/>
        <end position="236"/>
    </location>
</feature>
<feature type="transmembrane region" description="Helical" evidence="1">
    <location>
        <begin position="131"/>
        <end position="150"/>
    </location>
</feature>
<keyword evidence="1" id="KW-1133">Transmembrane helix</keyword>
<dbReference type="InterPro" id="IPR053150">
    <property type="entry name" value="Teicoplanin_resist-assoc"/>
</dbReference>
<feature type="domain" description="VanZ-like" evidence="2">
    <location>
        <begin position="50"/>
        <end position="187"/>
    </location>
</feature>
<dbReference type="PANTHER" id="PTHR36834:SF1">
    <property type="entry name" value="INTEGRAL MEMBRANE PROTEIN"/>
    <property type="match status" value="1"/>
</dbReference>
<evidence type="ECO:0000313" key="4">
    <source>
        <dbReference type="Proteomes" id="UP000316988"/>
    </source>
</evidence>